<keyword evidence="2" id="KW-1185">Reference proteome</keyword>
<protein>
    <submittedName>
        <fullName evidence="1">TIGR02996 domain-containing protein</fullName>
    </submittedName>
</protein>
<reference evidence="1 2" key="1">
    <citation type="submission" date="2021-02" db="EMBL/GenBank/DDBJ databases">
        <title>De Novo genome assembly of isolated myxobacteria.</title>
        <authorList>
            <person name="Stevens D.C."/>
        </authorList>
    </citation>
    <scope>NUCLEOTIDE SEQUENCE [LARGE SCALE GENOMIC DNA]</scope>
    <source>
        <strain evidence="2">SCPEA02</strain>
    </source>
</reference>
<proteinExistence type="predicted"/>
<dbReference type="Proteomes" id="UP000662747">
    <property type="component" value="Chromosome"/>
</dbReference>
<dbReference type="NCBIfam" id="TIGR02996">
    <property type="entry name" value="rpt_mate_G_obs"/>
    <property type="match status" value="1"/>
</dbReference>
<dbReference type="RefSeq" id="WP_206723477.1">
    <property type="nucleotide sequence ID" value="NZ_CP071090.1"/>
</dbReference>
<accession>A0ABX7NSN3</accession>
<name>A0ABX7NSN3_9BACT</name>
<dbReference type="InterPro" id="IPR014338">
    <property type="entry name" value="CHP02996_rpt-companion-dom"/>
</dbReference>
<sequence length="490" mass="54347">MTKLSIVEHGREAVLALRRRDDAAALEHLLGAWRQSQSERIASLVERLSQWLTVGGVPISFDQRSFVLSPPGIVELPLLLAGLRELAQQRPEGKKMSDKLKAFSPCSADPRFTPALLDIARLPVARVPEVRQALCNLFVEMWDPRAVRPLRELHAEFDPLSAFAEALAVTLERIAPRVRAMPPLPPEVESQCEEMEAALDDRGVLNALDTVSEELLSRVYADPEDVSARLVLADHLLERGHPLGELIMLQCSPQADRGRIGKLLEVNAPLWSSVLGPYVQHADTRFERGFPSFVRLRAGPRSPLLEPTVHWRTVRAVDLSRCEVPDLAKWLSHPHLRGVTVVKGAVPSLVRALAGKEYGVQHLEVSRSDTTYERELFARLVRLPKLTRLFMHGATPLSVQECSKSPLASRLEHFEVHGSRWALVCSPAKDGPVQARLTGRLGDGELANAIFCALGFGKRALHVQVGDLANRDGMRLLEKAASGYQQVEWS</sequence>
<gene>
    <name evidence="1" type="ORF">JY651_43270</name>
</gene>
<organism evidence="1 2">
    <name type="scientific">Pyxidicoccus parkwayensis</name>
    <dbReference type="NCBI Taxonomy" id="2813578"/>
    <lineage>
        <taxon>Bacteria</taxon>
        <taxon>Pseudomonadati</taxon>
        <taxon>Myxococcota</taxon>
        <taxon>Myxococcia</taxon>
        <taxon>Myxococcales</taxon>
        <taxon>Cystobacterineae</taxon>
        <taxon>Myxococcaceae</taxon>
        <taxon>Pyxidicoccus</taxon>
    </lineage>
</organism>
<evidence type="ECO:0000313" key="2">
    <source>
        <dbReference type="Proteomes" id="UP000662747"/>
    </source>
</evidence>
<evidence type="ECO:0000313" key="1">
    <source>
        <dbReference type="EMBL" id="QSQ21900.1"/>
    </source>
</evidence>
<dbReference type="EMBL" id="CP071090">
    <property type="protein sequence ID" value="QSQ21900.1"/>
    <property type="molecule type" value="Genomic_DNA"/>
</dbReference>